<comment type="similarity">
    <text evidence="2 10">Belongs to the GSP L family.</text>
</comment>
<evidence type="ECO:0000256" key="5">
    <source>
        <dbReference type="ARBA" id="ARBA00022519"/>
    </source>
</evidence>
<protein>
    <recommendedName>
        <fullName evidence="10">Type II secretion system protein L</fullName>
        <shortName evidence="10">T2SS protein L</shortName>
    </recommendedName>
</protein>
<keyword evidence="4" id="KW-1003">Cell membrane</keyword>
<keyword evidence="3 10" id="KW-0813">Transport</keyword>
<keyword evidence="9 11" id="KW-0472">Membrane</keyword>
<dbReference type="GO" id="GO:0015627">
    <property type="term" value="C:type II protein secretion system complex"/>
    <property type="evidence" value="ECO:0007669"/>
    <property type="project" value="InterPro"/>
</dbReference>
<evidence type="ECO:0000256" key="1">
    <source>
        <dbReference type="ARBA" id="ARBA00004377"/>
    </source>
</evidence>
<dbReference type="Gene3D" id="3.30.1360.100">
    <property type="entry name" value="General secretion pathway protein M, EpsM"/>
    <property type="match status" value="1"/>
</dbReference>
<proteinExistence type="inferred from homology"/>
<reference evidence="14 15" key="1">
    <citation type="submission" date="2018-07" db="EMBL/GenBank/DDBJ databases">
        <title>Motiliproteus coralliicola sp. nov., a bacterium isolated from Coral.</title>
        <authorList>
            <person name="Wang G."/>
        </authorList>
    </citation>
    <scope>NUCLEOTIDE SEQUENCE [LARGE SCALE GENOMIC DNA]</scope>
    <source>
        <strain evidence="14 15">C34</strain>
    </source>
</reference>
<name>A0A369WMS9_9GAMM</name>
<evidence type="ECO:0000256" key="7">
    <source>
        <dbReference type="ARBA" id="ARBA00022927"/>
    </source>
</evidence>
<organism evidence="14 15">
    <name type="scientific">Motiliproteus coralliicola</name>
    <dbReference type="NCBI Taxonomy" id="2283196"/>
    <lineage>
        <taxon>Bacteria</taxon>
        <taxon>Pseudomonadati</taxon>
        <taxon>Pseudomonadota</taxon>
        <taxon>Gammaproteobacteria</taxon>
        <taxon>Oceanospirillales</taxon>
        <taxon>Oceanospirillaceae</taxon>
        <taxon>Motiliproteus</taxon>
    </lineage>
</organism>
<evidence type="ECO:0000256" key="10">
    <source>
        <dbReference type="PIRNR" id="PIRNR015761"/>
    </source>
</evidence>
<dbReference type="GO" id="GO:0015628">
    <property type="term" value="P:protein secretion by the type II secretion system"/>
    <property type="evidence" value="ECO:0007669"/>
    <property type="project" value="InterPro"/>
</dbReference>
<evidence type="ECO:0000256" key="4">
    <source>
        <dbReference type="ARBA" id="ARBA00022475"/>
    </source>
</evidence>
<evidence type="ECO:0000313" key="15">
    <source>
        <dbReference type="Proteomes" id="UP000253769"/>
    </source>
</evidence>
<dbReference type="AlphaFoldDB" id="A0A369WMS9"/>
<dbReference type="SUPFAM" id="SSF53067">
    <property type="entry name" value="Actin-like ATPase domain"/>
    <property type="match status" value="1"/>
</dbReference>
<gene>
    <name evidence="14" type="ORF">DV711_07095</name>
</gene>
<dbReference type="InterPro" id="IPR007812">
    <property type="entry name" value="T2SS_protein-GspL"/>
</dbReference>
<evidence type="ECO:0000256" key="3">
    <source>
        <dbReference type="ARBA" id="ARBA00022448"/>
    </source>
</evidence>
<keyword evidence="5" id="KW-0997">Cell inner membrane</keyword>
<keyword evidence="15" id="KW-1185">Reference proteome</keyword>
<dbReference type="GO" id="GO:0009276">
    <property type="term" value="C:Gram-negative-bacterium-type cell wall"/>
    <property type="evidence" value="ECO:0007669"/>
    <property type="project" value="InterPro"/>
</dbReference>
<feature type="domain" description="GspL periplasmic" evidence="13">
    <location>
        <begin position="258"/>
        <end position="408"/>
    </location>
</feature>
<evidence type="ECO:0000256" key="6">
    <source>
        <dbReference type="ARBA" id="ARBA00022692"/>
    </source>
</evidence>
<sequence>MLGAKVDGEGDWNMNVKWLVCPTKKGGYRWWAYETADEVLPKEGGVKRLSADVGRDQLALVWPSERTNLHQVYFSRSERKHLNKSVPYSLEESLASEVDELHFALAPADSGCVPVAVSDRTELDQVIAEFSSSGIEIAHVWPEQLLLPWETDHWTLWLDNERCVVRYAEAEGFAIELDTLPLALQLLHEEADQLPQSVDIYCEASSEVEFIEVLPSLLQPLTNRQGGFSCYEFKPDNSALDLLQGDFGKKVDWAKVCKVWRWPMLLLILIVGFQFGLVMTENQLLKKQQDQLRFDIESAFRSAVPQGVMTEPELQLRRMIQKIRVGTGDDTVGFFYQIGTVLNGHKEILLKSVNYHGRDDEFQLNVLAGAFSEVETLREELEKEGFQAELIGTSSENGRTLARLRVKREL</sequence>
<evidence type="ECO:0000259" key="13">
    <source>
        <dbReference type="Pfam" id="PF12693"/>
    </source>
</evidence>
<evidence type="ECO:0000313" key="14">
    <source>
        <dbReference type="EMBL" id="RDE22369.1"/>
    </source>
</evidence>
<evidence type="ECO:0000259" key="12">
    <source>
        <dbReference type="Pfam" id="PF05134"/>
    </source>
</evidence>
<keyword evidence="8 11" id="KW-1133">Transmembrane helix</keyword>
<dbReference type="InterPro" id="IPR025691">
    <property type="entry name" value="GspL_pp_dom"/>
</dbReference>
<evidence type="ECO:0000256" key="2">
    <source>
        <dbReference type="ARBA" id="ARBA00005318"/>
    </source>
</evidence>
<comment type="function">
    <text evidence="10">Inner membrane component of the type II secretion system required for the energy-dependent secretion of extracellular factors such as proteases and toxins from the periplasm.</text>
</comment>
<dbReference type="CDD" id="cd24017">
    <property type="entry name" value="ASKHA_T2SSL_N"/>
    <property type="match status" value="1"/>
</dbReference>
<feature type="domain" description="GspL cytoplasmic actin-ATPase-like" evidence="12">
    <location>
        <begin position="47"/>
        <end position="249"/>
    </location>
</feature>
<dbReference type="Pfam" id="PF12693">
    <property type="entry name" value="GspL_C"/>
    <property type="match status" value="1"/>
</dbReference>
<dbReference type="NCBIfam" id="TIGR01709">
    <property type="entry name" value="typeII_sec_gspL"/>
    <property type="match status" value="1"/>
</dbReference>
<dbReference type="Proteomes" id="UP000253769">
    <property type="component" value="Unassembled WGS sequence"/>
</dbReference>
<dbReference type="PIRSF" id="PIRSF015761">
    <property type="entry name" value="Protein_L"/>
    <property type="match status" value="1"/>
</dbReference>
<keyword evidence="7 10" id="KW-0653">Protein transport</keyword>
<dbReference type="GO" id="GO:0005886">
    <property type="term" value="C:plasma membrane"/>
    <property type="evidence" value="ECO:0007669"/>
    <property type="project" value="UniProtKB-SubCell"/>
</dbReference>
<dbReference type="InterPro" id="IPR043129">
    <property type="entry name" value="ATPase_NBD"/>
</dbReference>
<dbReference type="EMBL" id="QQOH01000002">
    <property type="protein sequence ID" value="RDE22369.1"/>
    <property type="molecule type" value="Genomic_DNA"/>
</dbReference>
<evidence type="ECO:0000256" key="8">
    <source>
        <dbReference type="ARBA" id="ARBA00022989"/>
    </source>
</evidence>
<evidence type="ECO:0000256" key="11">
    <source>
        <dbReference type="SAM" id="Phobius"/>
    </source>
</evidence>
<dbReference type="Pfam" id="PF05134">
    <property type="entry name" value="T2SSL"/>
    <property type="match status" value="1"/>
</dbReference>
<comment type="caution">
    <text evidence="14">The sequence shown here is derived from an EMBL/GenBank/DDBJ whole genome shotgun (WGS) entry which is preliminary data.</text>
</comment>
<dbReference type="InterPro" id="IPR024230">
    <property type="entry name" value="GspL_cyto_dom"/>
</dbReference>
<feature type="transmembrane region" description="Helical" evidence="11">
    <location>
        <begin position="259"/>
        <end position="279"/>
    </location>
</feature>
<dbReference type="Gene3D" id="3.30.420.380">
    <property type="match status" value="1"/>
</dbReference>
<comment type="subcellular location">
    <subcellularLocation>
        <location evidence="1">Cell inner membrane</location>
        <topology evidence="1">Single-pass membrane protein</topology>
    </subcellularLocation>
</comment>
<keyword evidence="6 11" id="KW-0812">Transmembrane</keyword>
<accession>A0A369WMS9</accession>
<evidence type="ECO:0000256" key="9">
    <source>
        <dbReference type="ARBA" id="ARBA00023136"/>
    </source>
</evidence>